<evidence type="ECO:0000256" key="7">
    <source>
        <dbReference type="ARBA" id="ARBA00023134"/>
    </source>
</evidence>
<accession>A0A167QS40</accession>
<evidence type="ECO:0000256" key="9">
    <source>
        <dbReference type="SAM" id="MobiDB-lite"/>
    </source>
</evidence>
<dbReference type="Proteomes" id="UP000076738">
    <property type="component" value="Unassembled WGS sequence"/>
</dbReference>
<evidence type="ECO:0000256" key="2">
    <source>
        <dbReference type="ARBA" id="ARBA00008131"/>
    </source>
</evidence>
<evidence type="ECO:0000256" key="4">
    <source>
        <dbReference type="ARBA" id="ARBA00022619"/>
    </source>
</evidence>
<dbReference type="EMBL" id="KV417270">
    <property type="protein sequence ID" value="KZP00185.1"/>
    <property type="molecule type" value="Genomic_DNA"/>
</dbReference>
<dbReference type="Pfam" id="PF00925">
    <property type="entry name" value="GTP_cyclohydro2"/>
    <property type="match status" value="1"/>
</dbReference>
<keyword evidence="7" id="KW-0342">GTP-binding</keyword>
<reference evidence="11 12" key="1">
    <citation type="journal article" date="2016" name="Mol. Biol. Evol.">
        <title>Comparative Genomics of Early-Diverging Mushroom-Forming Fungi Provides Insights into the Origins of Lignocellulose Decay Capabilities.</title>
        <authorList>
            <person name="Nagy L.G."/>
            <person name="Riley R."/>
            <person name="Tritt A."/>
            <person name="Adam C."/>
            <person name="Daum C."/>
            <person name="Floudas D."/>
            <person name="Sun H."/>
            <person name="Yadav J.S."/>
            <person name="Pangilinan J."/>
            <person name="Larsson K.H."/>
            <person name="Matsuura K."/>
            <person name="Barry K."/>
            <person name="Labutti K."/>
            <person name="Kuo R."/>
            <person name="Ohm R.A."/>
            <person name="Bhattacharya S.S."/>
            <person name="Shirouzu T."/>
            <person name="Yoshinaga Y."/>
            <person name="Martin F.M."/>
            <person name="Grigoriev I.V."/>
            <person name="Hibbett D.S."/>
        </authorList>
    </citation>
    <scope>NUCLEOTIDE SEQUENCE [LARGE SCALE GENOMIC DNA]</scope>
    <source>
        <strain evidence="11 12">TUFC12733</strain>
    </source>
</reference>
<feature type="compositionally biased region" description="Low complexity" evidence="9">
    <location>
        <begin position="64"/>
        <end position="75"/>
    </location>
</feature>
<protein>
    <recommendedName>
        <fullName evidence="3">GTP cyclohydrolase II</fullName>
        <ecNumber evidence="3">3.5.4.25</ecNumber>
    </recommendedName>
</protein>
<gene>
    <name evidence="11" type="ORF">CALVIDRAFT_510227</name>
</gene>
<feature type="compositionally biased region" description="Low complexity" evidence="9">
    <location>
        <begin position="16"/>
        <end position="27"/>
    </location>
</feature>
<dbReference type="PANTHER" id="PTHR21327">
    <property type="entry name" value="GTP CYCLOHYDROLASE II-RELATED"/>
    <property type="match status" value="1"/>
</dbReference>
<feature type="domain" description="GTP cyclohydrolase II" evidence="10">
    <location>
        <begin position="211"/>
        <end position="340"/>
    </location>
</feature>
<dbReference type="GO" id="GO:0003935">
    <property type="term" value="F:GTP cyclohydrolase II activity"/>
    <property type="evidence" value="ECO:0007669"/>
    <property type="project" value="UniProtKB-EC"/>
</dbReference>
<sequence>MPLSANLLPPAPPAPAAAAARSGPVAPTVSEAATASSSLRAEFSLRESSEEAPPSAPIGPPAPERGSPESASSPAGSPPREPSAPVLPAKPSSSSSSEAATPPAAQEVQVQCMARTRIPTAYGPVFLHVYHNNLDGKEHLAIVSDPAQLDTPAAADTDFVPIRSHTLDARWHDGETAQERITRGAYVSRLSGHSALPAPVPLSPAPALADAPLVRIHSECFTGETLGSLRCDCGEQLDAALSLIAHSPGKRGIVLYLRQEGRGIGLLEKVRAYNLQDLGMDTVQANLALGRGEDERTYGVAAAMLRDLGVGSAGIRLLTNNPSKVHAMRKEGIEVPERVPMVPRDWQLRDAASHTHALPLTAPQTPDPAALGESGWDARSKGATIVGGGIVRSEELERYLRTKVERMGHMLDLPAAKRV</sequence>
<dbReference type="OrthoDB" id="5569761at2759"/>
<dbReference type="PANTHER" id="PTHR21327:SF29">
    <property type="entry name" value="GTP CYCLOHYDROLASE-2"/>
    <property type="match status" value="1"/>
</dbReference>
<comment type="catalytic activity">
    <reaction evidence="8">
        <text>GTP + 4 H2O = 2,5-diamino-6-hydroxy-4-(5-phosphoribosylamino)-pyrimidine + formate + 2 phosphate + 3 H(+)</text>
        <dbReference type="Rhea" id="RHEA:23704"/>
        <dbReference type="ChEBI" id="CHEBI:15377"/>
        <dbReference type="ChEBI" id="CHEBI:15378"/>
        <dbReference type="ChEBI" id="CHEBI:15740"/>
        <dbReference type="ChEBI" id="CHEBI:37565"/>
        <dbReference type="ChEBI" id="CHEBI:43474"/>
        <dbReference type="ChEBI" id="CHEBI:58614"/>
        <dbReference type="EC" id="3.5.4.25"/>
    </reaction>
</comment>
<evidence type="ECO:0000259" key="10">
    <source>
        <dbReference type="Pfam" id="PF00925"/>
    </source>
</evidence>
<dbReference type="Gene3D" id="3.40.50.10990">
    <property type="entry name" value="GTP cyclohydrolase II"/>
    <property type="match status" value="1"/>
</dbReference>
<feature type="compositionally biased region" description="Low complexity" evidence="9">
    <location>
        <begin position="83"/>
        <end position="105"/>
    </location>
</feature>
<name>A0A167QS40_CALVF</name>
<dbReference type="GO" id="GO:0009231">
    <property type="term" value="P:riboflavin biosynthetic process"/>
    <property type="evidence" value="ECO:0007669"/>
    <property type="project" value="UniProtKB-KW"/>
</dbReference>
<keyword evidence="5" id="KW-0547">Nucleotide-binding</keyword>
<dbReference type="STRING" id="1330018.A0A167QS40"/>
<comment type="similarity">
    <text evidence="2">Belongs to the GTP cyclohydrolase II family.</text>
</comment>
<evidence type="ECO:0000256" key="8">
    <source>
        <dbReference type="ARBA" id="ARBA00049295"/>
    </source>
</evidence>
<evidence type="ECO:0000256" key="1">
    <source>
        <dbReference type="ARBA" id="ARBA00005104"/>
    </source>
</evidence>
<dbReference type="AlphaFoldDB" id="A0A167QS40"/>
<keyword evidence="12" id="KW-1185">Reference proteome</keyword>
<dbReference type="SUPFAM" id="SSF142695">
    <property type="entry name" value="RibA-like"/>
    <property type="match status" value="2"/>
</dbReference>
<organism evidence="11 12">
    <name type="scientific">Calocera viscosa (strain TUFC12733)</name>
    <dbReference type="NCBI Taxonomy" id="1330018"/>
    <lineage>
        <taxon>Eukaryota</taxon>
        <taxon>Fungi</taxon>
        <taxon>Dikarya</taxon>
        <taxon>Basidiomycota</taxon>
        <taxon>Agaricomycotina</taxon>
        <taxon>Dacrymycetes</taxon>
        <taxon>Dacrymycetales</taxon>
        <taxon>Dacrymycetaceae</taxon>
        <taxon>Calocera</taxon>
    </lineage>
</organism>
<dbReference type="NCBIfam" id="NF001591">
    <property type="entry name" value="PRK00393.1"/>
    <property type="match status" value="1"/>
</dbReference>
<feature type="compositionally biased region" description="Pro residues" evidence="9">
    <location>
        <begin position="54"/>
        <end position="63"/>
    </location>
</feature>
<evidence type="ECO:0000256" key="6">
    <source>
        <dbReference type="ARBA" id="ARBA00022801"/>
    </source>
</evidence>
<evidence type="ECO:0000313" key="12">
    <source>
        <dbReference type="Proteomes" id="UP000076738"/>
    </source>
</evidence>
<keyword evidence="6" id="KW-0378">Hydrolase</keyword>
<dbReference type="CDD" id="cd00641">
    <property type="entry name" value="GTP_cyclohydro2"/>
    <property type="match status" value="1"/>
</dbReference>
<dbReference type="EC" id="3.5.4.25" evidence="3"/>
<comment type="pathway">
    <text evidence="1">Cofactor biosynthesis; riboflavin biosynthesis.</text>
</comment>
<dbReference type="InterPro" id="IPR032677">
    <property type="entry name" value="GTP_cyclohydro_II"/>
</dbReference>
<dbReference type="InterPro" id="IPR036144">
    <property type="entry name" value="RibA-like_sf"/>
</dbReference>
<evidence type="ECO:0000256" key="3">
    <source>
        <dbReference type="ARBA" id="ARBA00012762"/>
    </source>
</evidence>
<evidence type="ECO:0000313" key="11">
    <source>
        <dbReference type="EMBL" id="KZP00185.1"/>
    </source>
</evidence>
<feature type="region of interest" description="Disordered" evidence="9">
    <location>
        <begin position="1"/>
        <end position="106"/>
    </location>
</feature>
<proteinExistence type="inferred from homology"/>
<keyword evidence="4" id="KW-0686">Riboflavin biosynthesis</keyword>
<evidence type="ECO:0000256" key="5">
    <source>
        <dbReference type="ARBA" id="ARBA00022741"/>
    </source>
</evidence>
<dbReference type="GO" id="GO:0005525">
    <property type="term" value="F:GTP binding"/>
    <property type="evidence" value="ECO:0007669"/>
    <property type="project" value="UniProtKB-KW"/>
</dbReference>
<dbReference type="InterPro" id="IPR000926">
    <property type="entry name" value="RibA"/>
</dbReference>